<dbReference type="PANTHER" id="PTHR46082:SF6">
    <property type="entry name" value="AAA+ ATPASE DOMAIN-CONTAINING PROTEIN-RELATED"/>
    <property type="match status" value="1"/>
</dbReference>
<organism evidence="1 2">
    <name type="scientific">Saccharomonospora viridis</name>
    <dbReference type="NCBI Taxonomy" id="1852"/>
    <lineage>
        <taxon>Bacteria</taxon>
        <taxon>Bacillati</taxon>
        <taxon>Actinomycetota</taxon>
        <taxon>Actinomycetes</taxon>
        <taxon>Pseudonocardiales</taxon>
        <taxon>Pseudonocardiaceae</taxon>
        <taxon>Saccharomonospora</taxon>
    </lineage>
</organism>
<dbReference type="AlphaFoldDB" id="A0A837D468"/>
<dbReference type="PANTHER" id="PTHR46082">
    <property type="entry name" value="ATP/GTP-BINDING PROTEIN-RELATED"/>
    <property type="match status" value="1"/>
</dbReference>
<sequence length="100" mass="10673">MGSLLRARAPLPHPHATFKAVLAALVEQVGADHPPPLTTRANLAGVLQDLGQLEQARDEFKAVLAALIEQVGADHPDTLTTRHNLAYVLQQLGLANDQNA</sequence>
<protein>
    <submittedName>
        <fullName evidence="1">Tetratricopeptide repeat-containing protein</fullName>
    </submittedName>
</protein>
<dbReference type="EMBL" id="JRZE01000012">
    <property type="protein sequence ID" value="KHF42065.1"/>
    <property type="molecule type" value="Genomic_DNA"/>
</dbReference>
<comment type="caution">
    <text evidence="1">The sequence shown here is derived from an EMBL/GenBank/DDBJ whole genome shotgun (WGS) entry which is preliminary data.</text>
</comment>
<evidence type="ECO:0000313" key="2">
    <source>
        <dbReference type="Proteomes" id="UP000030848"/>
    </source>
</evidence>
<dbReference type="InterPro" id="IPR053137">
    <property type="entry name" value="NLR-like"/>
</dbReference>
<name>A0A837D468_9PSEU</name>
<dbReference type="Gene3D" id="1.25.40.10">
    <property type="entry name" value="Tetratricopeptide repeat domain"/>
    <property type="match status" value="1"/>
</dbReference>
<reference evidence="1 2" key="1">
    <citation type="submission" date="2014-10" db="EMBL/GenBank/DDBJ databases">
        <title>Genome sequence of Micropolyspora internatus JCM3315.</title>
        <authorList>
            <person name="Shin S.-K."/>
            <person name="Yi H."/>
        </authorList>
    </citation>
    <scope>NUCLEOTIDE SEQUENCE [LARGE SCALE GENOMIC DNA]</scope>
    <source>
        <strain evidence="1 2">JCM 3315</strain>
    </source>
</reference>
<dbReference type="SUPFAM" id="SSF48452">
    <property type="entry name" value="TPR-like"/>
    <property type="match status" value="1"/>
</dbReference>
<dbReference type="InterPro" id="IPR011990">
    <property type="entry name" value="TPR-like_helical_dom_sf"/>
</dbReference>
<accession>A0A837D468</accession>
<dbReference type="Pfam" id="PF13424">
    <property type="entry name" value="TPR_12"/>
    <property type="match status" value="1"/>
</dbReference>
<gene>
    <name evidence="1" type="ORF">MINT15_41150</name>
</gene>
<dbReference type="Proteomes" id="UP000030848">
    <property type="component" value="Unassembled WGS sequence"/>
</dbReference>
<evidence type="ECO:0000313" key="1">
    <source>
        <dbReference type="EMBL" id="KHF42065.1"/>
    </source>
</evidence>
<proteinExistence type="predicted"/>